<evidence type="ECO:0000256" key="2">
    <source>
        <dbReference type="SAM" id="Phobius"/>
    </source>
</evidence>
<keyword evidence="2" id="KW-0812">Transmembrane</keyword>
<feature type="transmembrane region" description="Helical" evidence="2">
    <location>
        <begin position="202"/>
        <end position="221"/>
    </location>
</feature>
<feature type="compositionally biased region" description="Pro residues" evidence="1">
    <location>
        <begin position="449"/>
        <end position="471"/>
    </location>
</feature>
<keyword evidence="4" id="KW-1185">Reference proteome</keyword>
<organism evidence="3 4">
    <name type="scientific">Paractinoplanes ferrugineus</name>
    <dbReference type="NCBI Taxonomy" id="113564"/>
    <lineage>
        <taxon>Bacteria</taxon>
        <taxon>Bacillati</taxon>
        <taxon>Actinomycetota</taxon>
        <taxon>Actinomycetes</taxon>
        <taxon>Micromonosporales</taxon>
        <taxon>Micromonosporaceae</taxon>
        <taxon>Paractinoplanes</taxon>
    </lineage>
</organism>
<feature type="transmembrane region" description="Helical" evidence="2">
    <location>
        <begin position="233"/>
        <end position="254"/>
    </location>
</feature>
<feature type="region of interest" description="Disordered" evidence="1">
    <location>
        <begin position="303"/>
        <end position="555"/>
    </location>
</feature>
<dbReference type="AlphaFoldDB" id="A0A919J0Q1"/>
<dbReference type="Proteomes" id="UP000598174">
    <property type="component" value="Unassembled WGS sequence"/>
</dbReference>
<reference evidence="3" key="1">
    <citation type="submission" date="2021-01" db="EMBL/GenBank/DDBJ databases">
        <title>Whole genome shotgun sequence of Actinoplanes ferrugineus NBRC 15555.</title>
        <authorList>
            <person name="Komaki H."/>
            <person name="Tamura T."/>
        </authorList>
    </citation>
    <scope>NUCLEOTIDE SEQUENCE</scope>
    <source>
        <strain evidence="3">NBRC 15555</strain>
    </source>
</reference>
<evidence type="ECO:0000313" key="3">
    <source>
        <dbReference type="EMBL" id="GIE11768.1"/>
    </source>
</evidence>
<feature type="compositionally biased region" description="Pro residues" evidence="1">
    <location>
        <begin position="432"/>
        <end position="441"/>
    </location>
</feature>
<keyword evidence="2" id="KW-0472">Membrane</keyword>
<evidence type="ECO:0000256" key="1">
    <source>
        <dbReference type="SAM" id="MobiDB-lite"/>
    </source>
</evidence>
<feature type="compositionally biased region" description="Basic residues" evidence="1">
    <location>
        <begin position="366"/>
        <end position="376"/>
    </location>
</feature>
<feature type="transmembrane region" description="Helical" evidence="2">
    <location>
        <begin position="90"/>
        <end position="113"/>
    </location>
</feature>
<gene>
    <name evidence="3" type="ORF">Afe05nite_36080</name>
</gene>
<feature type="transmembrane region" description="Helical" evidence="2">
    <location>
        <begin position="266"/>
        <end position="287"/>
    </location>
</feature>
<keyword evidence="2" id="KW-1133">Transmembrane helix</keyword>
<feature type="transmembrane region" description="Helical" evidence="2">
    <location>
        <begin position="125"/>
        <end position="147"/>
    </location>
</feature>
<name>A0A919J0Q1_9ACTN</name>
<evidence type="ECO:0000313" key="4">
    <source>
        <dbReference type="Proteomes" id="UP000598174"/>
    </source>
</evidence>
<feature type="compositionally biased region" description="Low complexity" evidence="1">
    <location>
        <begin position="499"/>
        <end position="523"/>
    </location>
</feature>
<feature type="transmembrane region" description="Helical" evidence="2">
    <location>
        <begin position="154"/>
        <end position="173"/>
    </location>
</feature>
<feature type="transmembrane region" description="Helical" evidence="2">
    <location>
        <begin position="18"/>
        <end position="47"/>
    </location>
</feature>
<comment type="caution">
    <text evidence="3">The sequence shown here is derived from an EMBL/GenBank/DDBJ whole genome shotgun (WGS) entry which is preliminary data.</text>
</comment>
<protein>
    <submittedName>
        <fullName evidence="3">Uncharacterized protein</fullName>
    </submittedName>
</protein>
<sequence>MVTATVPGMADKGWTARIAAAAGVAAGTGAAQLGLGYGLGVVVWPVATTTDPSVWLGSLGWATWITASATVFGAVIATRLGGSERPRGPLAGLFAISAGLGALVAVALIALPARDAVRLEAHTPQAIAGAYALIGVVLGVVVAYWAVRSRPVGANLIATAAWLWALAITAIVIELSVHRDSATYLTSWQFSEATSGGRYGTIYWPSALLTIGAAFLIGILAATPAVSRGDLGVAAATSGAVGPLLVAASFLVLSPRLTGDLGPLESAYLIAPYAVLAGLAGSALTVASARSLADRRSATAARALARGPEAAGDRPATPSTMGPAAEPVNDRTPATGFPAVSREATDPDFPAGSREPGAGSAARGRPTARRLFGRRRKAEDAGLAEEAAAAAVPVDPWAHTAEPDHTVEPAWPGGLADEPKAATPAGRAKLPTQPPANPTPQPGARTPQPAGPPPQRANPVPQPTNSTPPPAGDSGERPKPSPVARAKSPKPVNSPPKAPADATDPEIAAAARPGRGRKATAPAKSAPARETKSTVTPPPQTPTIAQINPKPPAEG</sequence>
<dbReference type="EMBL" id="BOMM01000032">
    <property type="protein sequence ID" value="GIE11768.1"/>
    <property type="molecule type" value="Genomic_DNA"/>
</dbReference>
<feature type="transmembrane region" description="Helical" evidence="2">
    <location>
        <begin position="59"/>
        <end position="78"/>
    </location>
</feature>
<proteinExistence type="predicted"/>
<accession>A0A919J0Q1</accession>